<accession>A0ABR9D697</accession>
<reference evidence="1 2" key="1">
    <citation type="submission" date="2020-09" db="EMBL/GenBank/DDBJ databases">
        <title>Methylomonas albis sp. nov. and Methylomonas fluvii sp. nov.: Two cold-adapted methanotrophs from the River Elbe and an amended description of Methylovulum psychrotolerans strain Eb1.</title>
        <authorList>
            <person name="Bussmann I.K."/>
            <person name="Klings K.-W."/>
            <person name="Warnstedt J."/>
            <person name="Hoppert M."/>
            <person name="Saborowski A."/>
            <person name="Horn F."/>
            <person name="Liebner S."/>
        </authorList>
    </citation>
    <scope>NUCLEOTIDE SEQUENCE [LARGE SCALE GENOMIC DNA]</scope>
    <source>
        <strain evidence="1 2">EbA</strain>
    </source>
</reference>
<keyword evidence="2" id="KW-1185">Reference proteome</keyword>
<gene>
    <name evidence="1" type="ORF">IE877_22600</name>
</gene>
<dbReference type="SUPFAM" id="SSF56935">
    <property type="entry name" value="Porins"/>
    <property type="match status" value="1"/>
</dbReference>
<protein>
    <recommendedName>
        <fullName evidence="3">Transporter</fullName>
    </recommendedName>
</protein>
<name>A0ABR9D697_9GAMM</name>
<evidence type="ECO:0000313" key="2">
    <source>
        <dbReference type="Proteomes" id="UP000652176"/>
    </source>
</evidence>
<comment type="caution">
    <text evidence="1">The sequence shown here is derived from an EMBL/GenBank/DDBJ whole genome shotgun (WGS) entry which is preliminary data.</text>
</comment>
<organism evidence="1 2">
    <name type="scientific">Methylomonas albis</name>
    <dbReference type="NCBI Taxonomy" id="1854563"/>
    <lineage>
        <taxon>Bacteria</taxon>
        <taxon>Pseudomonadati</taxon>
        <taxon>Pseudomonadota</taxon>
        <taxon>Gammaproteobacteria</taxon>
        <taxon>Methylococcales</taxon>
        <taxon>Methylococcaceae</taxon>
        <taxon>Methylomonas</taxon>
    </lineage>
</organism>
<dbReference type="Proteomes" id="UP000652176">
    <property type="component" value="Unassembled WGS sequence"/>
</dbReference>
<dbReference type="Gene3D" id="2.40.160.10">
    <property type="entry name" value="Porin"/>
    <property type="match status" value="1"/>
</dbReference>
<evidence type="ECO:0000313" key="1">
    <source>
        <dbReference type="EMBL" id="MBD9358632.1"/>
    </source>
</evidence>
<dbReference type="EMBL" id="JACXSS010000001">
    <property type="protein sequence ID" value="MBD9358632.1"/>
    <property type="molecule type" value="Genomic_DNA"/>
</dbReference>
<sequence>MAAGTNPWQFQVNDLSLFVSWDKSSWLRFFSELELADVLTAGQSQALSTHQTHFESERFYFDGLVNDKLTVRVGKFLTPIGQWNVLHAAPLVWTTYRPVATDNLFSTHVSGLMLHGALPFADRQLEYAVYGDVTETVDPHLSDNPFKDAFGAHLRYQWNDQLQFGISFTNFLLINTQSDRYSLVGIDGLWQYKKYEIRSEIVYRSHGNLPNDKSLWQGYLQGVAPLNRHWFLVGRYEAFQQTVDNTGHVGVMGLAYRPSPPIVWKLEYRIGANNDRLAPDGLAASFAVLF</sequence>
<proteinExistence type="predicted"/>
<evidence type="ECO:0008006" key="3">
    <source>
        <dbReference type="Google" id="ProtNLM"/>
    </source>
</evidence>
<dbReference type="InterPro" id="IPR023614">
    <property type="entry name" value="Porin_dom_sf"/>
</dbReference>